<feature type="compositionally biased region" description="Polar residues" evidence="1">
    <location>
        <begin position="75"/>
        <end position="87"/>
    </location>
</feature>
<feature type="region of interest" description="Disordered" evidence="1">
    <location>
        <begin position="68"/>
        <end position="90"/>
    </location>
</feature>
<sequence>MNVARAIERELEEGRRDWTQRRSQGSLSRLVFGNKVVTQNEGRNGDWVMAHNNKDNCDRCSRGKLTGGQRGMSGFGQNKTQTSSSGNWHDRTVRSLSSQEIVDRCQKGLCFKCGGQHHPRHQCLDKNLWVIVLEDDSEDENEVRVLNGEDVETGTVGALPVLMLDDSGANKNFMSRCLALALGLRITGTPTRQIRSGDSYAAPTLGKCQGVIISVQWVNGR</sequence>
<dbReference type="AlphaFoldDB" id="A0A9D4WKA1"/>
<dbReference type="Proteomes" id="UP001058974">
    <property type="component" value="Chromosome 5"/>
</dbReference>
<evidence type="ECO:0000313" key="2">
    <source>
        <dbReference type="EMBL" id="KAI5403365.1"/>
    </source>
</evidence>
<dbReference type="EMBL" id="JAMSHJ010000005">
    <property type="protein sequence ID" value="KAI5403365.1"/>
    <property type="molecule type" value="Genomic_DNA"/>
</dbReference>
<dbReference type="Gramene" id="Psat05G0080000-T1">
    <property type="protein sequence ID" value="KAI5403365.1"/>
    <property type="gene ID" value="KIW84_050800"/>
</dbReference>
<evidence type="ECO:0000256" key="1">
    <source>
        <dbReference type="SAM" id="MobiDB-lite"/>
    </source>
</evidence>
<protein>
    <submittedName>
        <fullName evidence="2">Uncharacterized protein</fullName>
    </submittedName>
</protein>
<keyword evidence="3" id="KW-1185">Reference proteome</keyword>
<reference evidence="2 3" key="1">
    <citation type="journal article" date="2022" name="Nat. Genet.">
        <title>Improved pea reference genome and pan-genome highlight genomic features and evolutionary characteristics.</title>
        <authorList>
            <person name="Yang T."/>
            <person name="Liu R."/>
            <person name="Luo Y."/>
            <person name="Hu S."/>
            <person name="Wang D."/>
            <person name="Wang C."/>
            <person name="Pandey M.K."/>
            <person name="Ge S."/>
            <person name="Xu Q."/>
            <person name="Li N."/>
            <person name="Li G."/>
            <person name="Huang Y."/>
            <person name="Saxena R.K."/>
            <person name="Ji Y."/>
            <person name="Li M."/>
            <person name="Yan X."/>
            <person name="He Y."/>
            <person name="Liu Y."/>
            <person name="Wang X."/>
            <person name="Xiang C."/>
            <person name="Varshney R.K."/>
            <person name="Ding H."/>
            <person name="Gao S."/>
            <person name="Zong X."/>
        </authorList>
    </citation>
    <scope>NUCLEOTIDE SEQUENCE [LARGE SCALE GENOMIC DNA]</scope>
    <source>
        <strain evidence="2 3">cv. Zhongwan 6</strain>
    </source>
</reference>
<accession>A0A9D4WKA1</accession>
<comment type="caution">
    <text evidence="2">The sequence shown here is derived from an EMBL/GenBank/DDBJ whole genome shotgun (WGS) entry which is preliminary data.</text>
</comment>
<proteinExistence type="predicted"/>
<organism evidence="2 3">
    <name type="scientific">Pisum sativum</name>
    <name type="common">Garden pea</name>
    <name type="synonym">Lathyrus oleraceus</name>
    <dbReference type="NCBI Taxonomy" id="3888"/>
    <lineage>
        <taxon>Eukaryota</taxon>
        <taxon>Viridiplantae</taxon>
        <taxon>Streptophyta</taxon>
        <taxon>Embryophyta</taxon>
        <taxon>Tracheophyta</taxon>
        <taxon>Spermatophyta</taxon>
        <taxon>Magnoliopsida</taxon>
        <taxon>eudicotyledons</taxon>
        <taxon>Gunneridae</taxon>
        <taxon>Pentapetalae</taxon>
        <taxon>rosids</taxon>
        <taxon>fabids</taxon>
        <taxon>Fabales</taxon>
        <taxon>Fabaceae</taxon>
        <taxon>Papilionoideae</taxon>
        <taxon>50 kb inversion clade</taxon>
        <taxon>NPAAA clade</taxon>
        <taxon>Hologalegina</taxon>
        <taxon>IRL clade</taxon>
        <taxon>Fabeae</taxon>
        <taxon>Lathyrus</taxon>
    </lineage>
</organism>
<gene>
    <name evidence="2" type="ORF">KIW84_050800</name>
</gene>
<name>A0A9D4WKA1_PEA</name>
<evidence type="ECO:0000313" key="3">
    <source>
        <dbReference type="Proteomes" id="UP001058974"/>
    </source>
</evidence>